<proteinExistence type="predicted"/>
<dbReference type="EMBL" id="FNQC01000003">
    <property type="protein sequence ID" value="SDY83107.1"/>
    <property type="molecule type" value="Genomic_DNA"/>
</dbReference>
<keyword evidence="3" id="KW-1185">Reference proteome</keyword>
<gene>
    <name evidence="2" type="ORF">SAMN05444412_10367</name>
</gene>
<keyword evidence="1" id="KW-0812">Transmembrane</keyword>
<dbReference type="Proteomes" id="UP000199663">
    <property type="component" value="Unassembled WGS sequence"/>
</dbReference>
<sequence length="151" mass="17890">MNYRINIINPHLKKFVIPVCWLGFILILIIYSGRIYWLLSIPLFTFLLIITIGNYVVNRKISKMYKCKSSSEKILILRNLLLFNKNYMNSYYILIGLYFSMIIFFGQISTIQLAMSYLLPMLIVSIYSIRKTRIDLDKKIKIYNIKLLSPD</sequence>
<evidence type="ECO:0000313" key="3">
    <source>
        <dbReference type="Proteomes" id="UP000199663"/>
    </source>
</evidence>
<evidence type="ECO:0000313" key="2">
    <source>
        <dbReference type="EMBL" id="SDY83107.1"/>
    </source>
</evidence>
<keyword evidence="1" id="KW-1133">Transmembrane helix</keyword>
<feature type="transmembrane region" description="Helical" evidence="1">
    <location>
        <begin position="12"/>
        <end position="31"/>
    </location>
</feature>
<comment type="caution">
    <text evidence="2">The sequence shown here is derived from an EMBL/GenBank/DDBJ whole genome shotgun (WGS) entry which is preliminary data.</text>
</comment>
<feature type="transmembrane region" description="Helical" evidence="1">
    <location>
        <begin position="111"/>
        <end position="129"/>
    </location>
</feature>
<protein>
    <submittedName>
        <fullName evidence="2">Uncharacterized protein</fullName>
    </submittedName>
</protein>
<evidence type="ECO:0000256" key="1">
    <source>
        <dbReference type="SAM" id="Phobius"/>
    </source>
</evidence>
<reference evidence="2 3" key="1">
    <citation type="submission" date="2016-10" db="EMBL/GenBank/DDBJ databases">
        <authorList>
            <person name="Varghese N."/>
            <person name="Submissions S."/>
        </authorList>
    </citation>
    <scope>NUCLEOTIDE SEQUENCE [LARGE SCALE GENOMIC DNA]</scope>
    <source>
        <strain evidence="2 3">DSM 17997</strain>
    </source>
</reference>
<accession>A0A1H3N2F5</accession>
<keyword evidence="1" id="KW-0472">Membrane</keyword>
<feature type="transmembrane region" description="Helical" evidence="1">
    <location>
        <begin position="37"/>
        <end position="57"/>
    </location>
</feature>
<name>A0A1H3N2F5_9BACT</name>
<feature type="transmembrane region" description="Helical" evidence="1">
    <location>
        <begin position="87"/>
        <end position="105"/>
    </location>
</feature>
<organism evidence="2 3">
    <name type="scientific">Rhodonellum ikkaensis</name>
    <dbReference type="NCBI Taxonomy" id="336829"/>
    <lineage>
        <taxon>Bacteria</taxon>
        <taxon>Pseudomonadati</taxon>
        <taxon>Bacteroidota</taxon>
        <taxon>Cytophagia</taxon>
        <taxon>Cytophagales</taxon>
        <taxon>Cytophagaceae</taxon>
        <taxon>Rhodonellum</taxon>
    </lineage>
</organism>